<dbReference type="PANTHER" id="PTHR33164">
    <property type="entry name" value="TRANSCRIPTIONAL REGULATOR, MARR FAMILY"/>
    <property type="match status" value="1"/>
</dbReference>
<evidence type="ECO:0000259" key="1">
    <source>
        <dbReference type="PROSITE" id="PS50995"/>
    </source>
</evidence>
<dbReference type="InterPro" id="IPR039422">
    <property type="entry name" value="MarR/SlyA-like"/>
</dbReference>
<dbReference type="RefSeq" id="WP_070931763.1">
    <property type="nucleotide sequence ID" value="NZ_CP050145.1"/>
</dbReference>
<dbReference type="InterPro" id="IPR036390">
    <property type="entry name" value="WH_DNA-bd_sf"/>
</dbReference>
<dbReference type="InterPro" id="IPR036388">
    <property type="entry name" value="WH-like_DNA-bd_sf"/>
</dbReference>
<proteinExistence type="predicted"/>
<dbReference type="Proteomes" id="UP000179441">
    <property type="component" value="Unassembled WGS sequence"/>
</dbReference>
<comment type="caution">
    <text evidence="2">The sequence shown here is derived from an EMBL/GenBank/DDBJ whole genome shotgun (WGS) entry which is preliminary data.</text>
</comment>
<sequence length="147" mass="16191">MSSPRAATELRVFDALFRLNKFVLADVRTHITATADLDLADFLTLRSVELGIDTPGGLTRDLGFNPAVISRALTKLAKAGLVDRRIDSEDSRRSRVQLTAEGQRTSAAIGARIQPGLARRLQRLSPHQIHTLLECFEILNSEPTDTD</sequence>
<accession>A0A1S1M143</accession>
<dbReference type="InterPro" id="IPR000835">
    <property type="entry name" value="HTH_MarR-typ"/>
</dbReference>
<reference evidence="2 3" key="1">
    <citation type="submission" date="2016-10" db="EMBL/GenBank/DDBJ databases">
        <title>Evaluation of Human, Veterinary and Environmental Mycobacterium chelonae Isolates by Core Genome Phylogenomic Analysis, Targeted Gene Comparison, and Anti-microbial Susceptibility Patterns: A Tale of Mistaken Identities.</title>
        <authorList>
            <person name="Fogelson S.B."/>
            <person name="Camus A.C."/>
            <person name="Lorenz W."/>
            <person name="Vasireddy R."/>
            <person name="Vasireddy S."/>
            <person name="Smith T."/>
            <person name="Brown-Elliott B.A."/>
            <person name="Wallace R.J.Jr."/>
            <person name="Hasan N.A."/>
            <person name="Reischl U."/>
            <person name="Sanchez S."/>
        </authorList>
    </citation>
    <scope>NUCLEOTIDE SEQUENCE [LARGE SCALE GENOMIC DNA]</scope>
    <source>
        <strain evidence="2 3">15518</strain>
    </source>
</reference>
<gene>
    <name evidence="2" type="ORF">BKG84_10650</name>
</gene>
<dbReference type="Gene3D" id="1.10.10.10">
    <property type="entry name" value="Winged helix-like DNA-binding domain superfamily/Winged helix DNA-binding domain"/>
    <property type="match status" value="1"/>
</dbReference>
<evidence type="ECO:0000313" key="3">
    <source>
        <dbReference type="Proteomes" id="UP000179441"/>
    </source>
</evidence>
<protein>
    <recommendedName>
        <fullName evidence="1">HTH marR-type domain-containing protein</fullName>
    </recommendedName>
</protein>
<name>A0A1S1M143_MYCCH</name>
<keyword evidence="3" id="KW-1185">Reference proteome</keyword>
<feature type="domain" description="HTH marR-type" evidence="1">
    <location>
        <begin position="9"/>
        <end position="141"/>
    </location>
</feature>
<dbReference type="GO" id="GO:0003700">
    <property type="term" value="F:DNA-binding transcription factor activity"/>
    <property type="evidence" value="ECO:0007669"/>
    <property type="project" value="InterPro"/>
</dbReference>
<dbReference type="Pfam" id="PF12802">
    <property type="entry name" value="MarR_2"/>
    <property type="match status" value="1"/>
</dbReference>
<dbReference type="EMBL" id="MLIS01000001">
    <property type="protein sequence ID" value="OHU78784.1"/>
    <property type="molecule type" value="Genomic_DNA"/>
</dbReference>
<dbReference type="PROSITE" id="PS50995">
    <property type="entry name" value="HTH_MARR_2"/>
    <property type="match status" value="1"/>
</dbReference>
<dbReference type="GO" id="GO:0006950">
    <property type="term" value="P:response to stress"/>
    <property type="evidence" value="ECO:0007669"/>
    <property type="project" value="TreeGrafter"/>
</dbReference>
<dbReference type="SUPFAM" id="SSF46785">
    <property type="entry name" value="Winged helix' DNA-binding domain"/>
    <property type="match status" value="1"/>
</dbReference>
<organism evidence="2 3">
    <name type="scientific">Mycobacteroides chelonae</name>
    <name type="common">Mycobacterium chelonae</name>
    <dbReference type="NCBI Taxonomy" id="1774"/>
    <lineage>
        <taxon>Bacteria</taxon>
        <taxon>Bacillati</taxon>
        <taxon>Actinomycetota</taxon>
        <taxon>Actinomycetes</taxon>
        <taxon>Mycobacteriales</taxon>
        <taxon>Mycobacteriaceae</taxon>
        <taxon>Mycobacteroides</taxon>
    </lineage>
</organism>
<dbReference type="AlphaFoldDB" id="A0A1S1M143"/>
<evidence type="ECO:0000313" key="2">
    <source>
        <dbReference type="EMBL" id="OHU78784.1"/>
    </source>
</evidence>
<dbReference type="SMART" id="SM00347">
    <property type="entry name" value="HTH_MARR"/>
    <property type="match status" value="1"/>
</dbReference>
<dbReference type="PANTHER" id="PTHR33164:SF43">
    <property type="entry name" value="HTH-TYPE TRANSCRIPTIONAL REPRESSOR YETL"/>
    <property type="match status" value="1"/>
</dbReference>